<dbReference type="PANTHER" id="PTHR28541">
    <property type="entry name" value="DDB1- AND CUL4-ASSOCIATED FACTOR 15"/>
    <property type="match status" value="1"/>
</dbReference>
<dbReference type="InterPro" id="IPR032734">
    <property type="entry name" value="DCAF15_WD40"/>
</dbReference>
<feature type="domain" description="DDB1- and CUL4-associated factor 15 WD40 repeat-containing" evidence="2">
    <location>
        <begin position="32"/>
        <end position="243"/>
    </location>
</feature>
<proteinExistence type="predicted"/>
<protein>
    <recommendedName>
        <fullName evidence="2">DDB1- and CUL4-associated factor 15 WD40 repeat-containing domain-containing protein</fullName>
    </recommendedName>
</protein>
<organism evidence="3">
    <name type="scientific">Cuerna arida</name>
    <dbReference type="NCBI Taxonomy" id="1464854"/>
    <lineage>
        <taxon>Eukaryota</taxon>
        <taxon>Metazoa</taxon>
        <taxon>Ecdysozoa</taxon>
        <taxon>Arthropoda</taxon>
        <taxon>Hexapoda</taxon>
        <taxon>Insecta</taxon>
        <taxon>Pterygota</taxon>
        <taxon>Neoptera</taxon>
        <taxon>Paraneoptera</taxon>
        <taxon>Hemiptera</taxon>
        <taxon>Auchenorrhyncha</taxon>
        <taxon>Membracoidea</taxon>
        <taxon>Cicadellidae</taxon>
        <taxon>Cicadellinae</taxon>
        <taxon>Proconiini</taxon>
        <taxon>Cuerna</taxon>
    </lineage>
</organism>
<gene>
    <name evidence="3" type="ORF">g.14353</name>
</gene>
<dbReference type="GO" id="GO:0016567">
    <property type="term" value="P:protein ubiquitination"/>
    <property type="evidence" value="ECO:0007669"/>
    <property type="project" value="InterPro"/>
</dbReference>
<dbReference type="InterPro" id="IPR038914">
    <property type="entry name" value="DCAF15"/>
</dbReference>
<name>A0A1B6FSF6_9HEMI</name>
<dbReference type="GO" id="GO:0080008">
    <property type="term" value="C:Cul4-RING E3 ubiquitin ligase complex"/>
    <property type="evidence" value="ECO:0007669"/>
    <property type="project" value="TreeGrafter"/>
</dbReference>
<dbReference type="EMBL" id="GECZ01016680">
    <property type="protein sequence ID" value="JAS53089.1"/>
    <property type="molecule type" value="Transcribed_RNA"/>
</dbReference>
<dbReference type="CDD" id="cd20917">
    <property type="entry name" value="DCAF15-NTD"/>
    <property type="match status" value="1"/>
</dbReference>
<evidence type="ECO:0000256" key="1">
    <source>
        <dbReference type="SAM" id="MobiDB-lite"/>
    </source>
</evidence>
<feature type="compositionally biased region" description="Basic and acidic residues" evidence="1">
    <location>
        <begin position="645"/>
        <end position="666"/>
    </location>
</feature>
<feature type="region of interest" description="Disordered" evidence="1">
    <location>
        <begin position="642"/>
        <end position="666"/>
    </location>
</feature>
<accession>A0A1B6FSF6</accession>
<evidence type="ECO:0000259" key="2">
    <source>
        <dbReference type="Pfam" id="PF14939"/>
    </source>
</evidence>
<dbReference type="PANTHER" id="PTHR28541:SF1">
    <property type="entry name" value="DDB1- AND CUL4-ASSOCIATED FACTOR 15"/>
    <property type="match status" value="1"/>
</dbReference>
<dbReference type="Pfam" id="PF14939">
    <property type="entry name" value="DCAF15_WD40"/>
    <property type="match status" value="1"/>
</dbReference>
<feature type="compositionally biased region" description="Low complexity" evidence="1">
    <location>
        <begin position="615"/>
        <end position="629"/>
    </location>
</feature>
<feature type="region of interest" description="Disordered" evidence="1">
    <location>
        <begin position="585"/>
        <end position="629"/>
    </location>
</feature>
<dbReference type="AlphaFoldDB" id="A0A1B6FSF6"/>
<evidence type="ECO:0000313" key="3">
    <source>
        <dbReference type="EMBL" id="JAS53089.1"/>
    </source>
</evidence>
<feature type="compositionally biased region" description="Polar residues" evidence="1">
    <location>
        <begin position="585"/>
        <end position="594"/>
    </location>
</feature>
<dbReference type="CDD" id="cd20913">
    <property type="entry name" value="DCAF15-CTD"/>
    <property type="match status" value="1"/>
</dbReference>
<dbReference type="InterPro" id="IPR047319">
    <property type="entry name" value="DCAF15_C"/>
</dbReference>
<reference evidence="3" key="1">
    <citation type="submission" date="2015-11" db="EMBL/GenBank/DDBJ databases">
        <title>De novo transcriptome assembly of four potential Pierce s Disease insect vectors from Arizona vineyards.</title>
        <authorList>
            <person name="Tassone E.E."/>
        </authorList>
    </citation>
    <scope>NUCLEOTIDE SEQUENCE</scope>
</reference>
<sequence length="938" mass="107744">MQRTKQHLLQKLYSREIHGSFVRGQYYGHNKAVKLFNSIPDRLMFYLKDVIQYMGNHILVGTTRCGQFLITYSCATELRLSLTGKLLYRYRLHWWAFRPGAAASKVAEVQLFDNQDVENPLTVAIAQWPKVNDKLIIYGYSNDGFDDQDDGDVEVRRFFITVTTLPSLHNCHDCKSVAESFDEEEMASWDSSIGLSCLKHGLTIHTTLDMAQPPSPSFDYAINLKIDNKIIINTGNFLHVLLFGSDRGEVTPSYDDNIVPAEINHYIGEKLSSMTDDYICPWKTSNSSGFTVPMSRRKTLTHSVNKAWLNTIMDKAEKVYAFEESEDGCEPMFKWYRKRRLADKMYEFCSDEDDEDMENIRPPAKSVRTTHPAIDNSFECEIMKSDRLKDEGNKESNLNVRENVEESKYLVESIRGKRMDLTRDRRNEWDCKRRREQLEVRAVMGTDSRDCDNKCDIHQRRLDESSFRINGESHKNPAMLQQNVRDSISDIINCDNLDKLTMEESHNTQVSTSSKVEPLPSKSELHKMLDVSVINPDMSAILAEWEAESVSSLSPKSDTFLYKNGESKNDVIQSFLDLIPGMTISPRSSNSGSRNAEHSYSEANENVSPKVNEGPHSTSRLSSPSSPLASKYSPLLVVLRPRNCNQDKDPQRSKEQDDKCKILNKDETSTRVKPVKDQDLTMRQRMISGCSVRFDRIYIEVDEEIISTITDIEDDDQGTGFHYALPLSVHGSAYAQLQMISGTKAEKMNIHCERVYQTSLDIEQFCFKAAEIICKCEGFKFWFCNDYDVEIIDVCSLNGDILGVVCIRLNAEKKTQKNERHSQRYFYVARCVFVWNPVTDRCWLEAYSPLVDVTKHVNHVNTNWAPVKGEAARLRKALRYSTLFMLPSYPPIRTLSHHMWSSNQILVPTLEEIRDHANLIGFRLLRVPRYLGRTAEFE</sequence>